<evidence type="ECO:0000256" key="3">
    <source>
        <dbReference type="ARBA" id="ARBA00022519"/>
    </source>
</evidence>
<dbReference type="SMART" id="SM00382">
    <property type="entry name" value="AAA"/>
    <property type="match status" value="1"/>
</dbReference>
<dbReference type="InterPro" id="IPR008995">
    <property type="entry name" value="Mo/tungstate-bd_C_term_dom"/>
</dbReference>
<dbReference type="Gene3D" id="2.40.50.140">
    <property type="entry name" value="Nucleic acid-binding proteins"/>
    <property type="match status" value="1"/>
</dbReference>
<evidence type="ECO:0000259" key="9">
    <source>
        <dbReference type="PROSITE" id="PS50893"/>
    </source>
</evidence>
<dbReference type="SUPFAM" id="SSF50331">
    <property type="entry name" value="MOP-like"/>
    <property type="match status" value="1"/>
</dbReference>
<evidence type="ECO:0000256" key="2">
    <source>
        <dbReference type="ARBA" id="ARBA00022475"/>
    </source>
</evidence>
<dbReference type="InterPro" id="IPR017871">
    <property type="entry name" value="ABC_transporter-like_CS"/>
</dbReference>
<keyword evidence="5" id="KW-0547">Nucleotide-binding</keyword>
<keyword evidence="1" id="KW-0813">Transport</keyword>
<evidence type="ECO:0000256" key="6">
    <source>
        <dbReference type="ARBA" id="ARBA00022840"/>
    </source>
</evidence>
<dbReference type="PANTHER" id="PTHR43875">
    <property type="entry name" value="MALTODEXTRIN IMPORT ATP-BINDING PROTEIN MSMX"/>
    <property type="match status" value="1"/>
</dbReference>
<dbReference type="RefSeq" id="WP_237485608.1">
    <property type="nucleotide sequence ID" value="NZ_CAKLCM010000003.1"/>
</dbReference>
<proteinExistence type="predicted"/>
<keyword evidence="6 10" id="KW-0067">ATP-binding</keyword>
<dbReference type="InterPro" id="IPR012340">
    <property type="entry name" value="NA-bd_OB-fold"/>
</dbReference>
<evidence type="ECO:0000313" key="10">
    <source>
        <dbReference type="EMBL" id="CAH0528700.1"/>
    </source>
</evidence>
<keyword evidence="8" id="KW-0472">Membrane</keyword>
<name>A0ABN8DI38_9VIBR</name>
<evidence type="ECO:0000256" key="5">
    <source>
        <dbReference type="ARBA" id="ARBA00022741"/>
    </source>
</evidence>
<dbReference type="Pfam" id="PF08402">
    <property type="entry name" value="TOBE_2"/>
    <property type="match status" value="1"/>
</dbReference>
<dbReference type="GO" id="GO:0005524">
    <property type="term" value="F:ATP binding"/>
    <property type="evidence" value="ECO:0007669"/>
    <property type="project" value="UniProtKB-KW"/>
</dbReference>
<dbReference type="InterPro" id="IPR013611">
    <property type="entry name" value="Transp-assoc_OB_typ2"/>
</dbReference>
<dbReference type="NCBIfam" id="NF008653">
    <property type="entry name" value="PRK11650.1"/>
    <property type="match status" value="1"/>
</dbReference>
<evidence type="ECO:0000256" key="7">
    <source>
        <dbReference type="ARBA" id="ARBA00022967"/>
    </source>
</evidence>
<keyword evidence="7" id="KW-1278">Translocase</keyword>
<dbReference type="InterPro" id="IPR047641">
    <property type="entry name" value="ABC_transpr_MalK/UgpC-like"/>
</dbReference>
<evidence type="ECO:0000256" key="8">
    <source>
        <dbReference type="ARBA" id="ARBA00023136"/>
    </source>
</evidence>
<dbReference type="PROSITE" id="PS50893">
    <property type="entry name" value="ABC_TRANSPORTER_2"/>
    <property type="match status" value="1"/>
</dbReference>
<organism evidence="10 11">
    <name type="scientific">Vibrio hippocampi</name>
    <dbReference type="NCBI Taxonomy" id="654686"/>
    <lineage>
        <taxon>Bacteria</taxon>
        <taxon>Pseudomonadati</taxon>
        <taxon>Pseudomonadota</taxon>
        <taxon>Gammaproteobacteria</taxon>
        <taxon>Vibrionales</taxon>
        <taxon>Vibrionaceae</taxon>
        <taxon>Vibrio</taxon>
    </lineage>
</organism>
<keyword evidence="3" id="KW-0997">Cell inner membrane</keyword>
<gene>
    <name evidence="10" type="primary">ugpC_1</name>
    <name evidence="10" type="ORF">VHP8226_02726</name>
</gene>
<dbReference type="Proteomes" id="UP000838160">
    <property type="component" value="Unassembled WGS sequence"/>
</dbReference>
<evidence type="ECO:0000256" key="1">
    <source>
        <dbReference type="ARBA" id="ARBA00022448"/>
    </source>
</evidence>
<sequence length="373" mass="41510">MSTLMLNNIAKCYPNGYQAIHDLNLTIDDGQMVVLVGPSGCGKSTLLRMLAGLETITSGTLTIDDKVVNQLEPGERDIAMVFQNYALYPHMTVYDNMAYGLKNRKTPKPEIERLVNEAATMLELAHLLDRKPKQLSGGQRQRVAMGRAIVREPKVFLFDEPLSNLDAKLRVQMRLEIKRLQRRLNTTSVYVTHDQVEAMTLADKLVVLNKGNVEQVGSPLEIYDQPASLFVATFMGSPAMNIVDATITPNGIDVGNVSLTCNTHPLELGAVKLGLRPEHLQLTTTTSWLQVEVELIEALGADLLLYCRTLDSSQQNLVIRADGHAKIAIGDRYGVEIKPEHIHLFDTSTEKRIKLKQTLTYSRVIDAKEVQHA</sequence>
<dbReference type="PROSITE" id="PS00211">
    <property type="entry name" value="ABC_TRANSPORTER_1"/>
    <property type="match status" value="1"/>
</dbReference>
<dbReference type="Gene3D" id="3.40.50.300">
    <property type="entry name" value="P-loop containing nucleotide triphosphate hydrolases"/>
    <property type="match status" value="1"/>
</dbReference>
<reference evidence="10" key="1">
    <citation type="submission" date="2021-12" db="EMBL/GenBank/DDBJ databases">
        <authorList>
            <person name="Rodrigo-Torres L."/>
            <person name="Arahal R. D."/>
            <person name="Lucena T."/>
        </authorList>
    </citation>
    <scope>NUCLEOTIDE SEQUENCE</scope>
    <source>
        <strain evidence="10">CECT 8226</strain>
    </source>
</reference>
<feature type="domain" description="ABC transporter" evidence="9">
    <location>
        <begin position="4"/>
        <end position="235"/>
    </location>
</feature>
<dbReference type="EMBL" id="CAKLCM010000003">
    <property type="protein sequence ID" value="CAH0528700.1"/>
    <property type="molecule type" value="Genomic_DNA"/>
</dbReference>
<dbReference type="PANTHER" id="PTHR43875:SF12">
    <property type="entry name" value="SN-GLYCEROL-3-PHOSPHATE IMPORT ATP-BINDING PROTEIN UGPC"/>
    <property type="match status" value="1"/>
</dbReference>
<evidence type="ECO:0000313" key="11">
    <source>
        <dbReference type="Proteomes" id="UP000838160"/>
    </source>
</evidence>
<dbReference type="InterPro" id="IPR015855">
    <property type="entry name" value="ABC_transpr_MalK-like"/>
</dbReference>
<evidence type="ECO:0000256" key="4">
    <source>
        <dbReference type="ARBA" id="ARBA00022597"/>
    </source>
</evidence>
<keyword evidence="4" id="KW-0762">Sugar transport</keyword>
<dbReference type="CDD" id="cd03301">
    <property type="entry name" value="ABC_MalK_N"/>
    <property type="match status" value="1"/>
</dbReference>
<dbReference type="SUPFAM" id="SSF52540">
    <property type="entry name" value="P-loop containing nucleoside triphosphate hydrolases"/>
    <property type="match status" value="1"/>
</dbReference>
<keyword evidence="11" id="KW-1185">Reference proteome</keyword>
<dbReference type="Gene3D" id="2.40.50.100">
    <property type="match status" value="1"/>
</dbReference>
<dbReference type="InterPro" id="IPR027417">
    <property type="entry name" value="P-loop_NTPase"/>
</dbReference>
<dbReference type="InterPro" id="IPR003593">
    <property type="entry name" value="AAA+_ATPase"/>
</dbReference>
<comment type="caution">
    <text evidence="10">The sequence shown here is derived from an EMBL/GenBank/DDBJ whole genome shotgun (WGS) entry which is preliminary data.</text>
</comment>
<accession>A0ABN8DI38</accession>
<keyword evidence="2" id="KW-1003">Cell membrane</keyword>
<protein>
    <submittedName>
        <fullName evidence="10">Sn-glycerol-3-phosphate import ATP-binding protein UgpC</fullName>
    </submittedName>
</protein>
<dbReference type="InterPro" id="IPR003439">
    <property type="entry name" value="ABC_transporter-like_ATP-bd"/>
</dbReference>
<dbReference type="Pfam" id="PF00005">
    <property type="entry name" value="ABC_tran"/>
    <property type="match status" value="1"/>
</dbReference>